<reference evidence="2 3" key="2">
    <citation type="journal article" date="2022" name="Mol. Biol. Evol.">
        <title>Comparative Genomics Reveals Insights into the Divergent Evolution of Astigmatic Mites and Household Pest Adaptations.</title>
        <authorList>
            <person name="Xiong Q."/>
            <person name="Wan A.T."/>
            <person name="Liu X."/>
            <person name="Fung C.S."/>
            <person name="Xiao X."/>
            <person name="Malainual N."/>
            <person name="Hou J."/>
            <person name="Wang L."/>
            <person name="Wang M."/>
            <person name="Yang K.Y."/>
            <person name="Cui Y."/>
            <person name="Leung E.L."/>
            <person name="Nong W."/>
            <person name="Shin S.K."/>
            <person name="Au S.W."/>
            <person name="Jeong K.Y."/>
            <person name="Chew F.T."/>
            <person name="Hui J.H."/>
            <person name="Leung T.F."/>
            <person name="Tungtrongchitr A."/>
            <person name="Zhong N."/>
            <person name="Liu Z."/>
            <person name="Tsui S.K."/>
        </authorList>
    </citation>
    <scope>NUCLEOTIDE SEQUENCE [LARGE SCALE GENOMIC DNA]</scope>
    <source>
        <strain evidence="2">Derp</strain>
    </source>
</reference>
<accession>A0ABQ8IUJ2</accession>
<organism evidence="2 3">
    <name type="scientific">Dermatophagoides pteronyssinus</name>
    <name type="common">European house dust mite</name>
    <dbReference type="NCBI Taxonomy" id="6956"/>
    <lineage>
        <taxon>Eukaryota</taxon>
        <taxon>Metazoa</taxon>
        <taxon>Ecdysozoa</taxon>
        <taxon>Arthropoda</taxon>
        <taxon>Chelicerata</taxon>
        <taxon>Arachnida</taxon>
        <taxon>Acari</taxon>
        <taxon>Acariformes</taxon>
        <taxon>Sarcoptiformes</taxon>
        <taxon>Astigmata</taxon>
        <taxon>Psoroptidia</taxon>
        <taxon>Analgoidea</taxon>
        <taxon>Pyroglyphidae</taxon>
        <taxon>Dermatophagoidinae</taxon>
        <taxon>Dermatophagoides</taxon>
    </lineage>
</organism>
<keyword evidence="1" id="KW-1133">Transmembrane helix</keyword>
<feature type="transmembrane region" description="Helical" evidence="1">
    <location>
        <begin position="48"/>
        <end position="69"/>
    </location>
</feature>
<gene>
    <name evidence="2" type="ORF">DERP_012361</name>
</gene>
<evidence type="ECO:0000256" key="1">
    <source>
        <dbReference type="SAM" id="Phobius"/>
    </source>
</evidence>
<reference evidence="2 3" key="1">
    <citation type="journal article" date="2018" name="J. Allergy Clin. Immunol.">
        <title>High-quality assembly of Dermatophagoides pteronyssinus genome and transcriptome reveals a wide range of novel allergens.</title>
        <authorList>
            <person name="Liu X.Y."/>
            <person name="Yang K.Y."/>
            <person name="Wang M.Q."/>
            <person name="Kwok J.S."/>
            <person name="Zeng X."/>
            <person name="Yang Z."/>
            <person name="Xiao X.J."/>
            <person name="Lau C.P."/>
            <person name="Li Y."/>
            <person name="Huang Z.M."/>
            <person name="Ba J.G."/>
            <person name="Yim A.K."/>
            <person name="Ouyang C.Y."/>
            <person name="Ngai S.M."/>
            <person name="Chan T.F."/>
            <person name="Leung E.L."/>
            <person name="Liu L."/>
            <person name="Liu Z.G."/>
            <person name="Tsui S.K."/>
        </authorList>
    </citation>
    <scope>NUCLEOTIDE SEQUENCE [LARGE SCALE GENOMIC DNA]</scope>
    <source>
        <strain evidence="2">Derp</strain>
    </source>
</reference>
<evidence type="ECO:0000313" key="3">
    <source>
        <dbReference type="Proteomes" id="UP000887458"/>
    </source>
</evidence>
<keyword evidence="1" id="KW-0812">Transmembrane</keyword>
<name>A0ABQ8IUJ2_DERPT</name>
<protein>
    <submittedName>
        <fullName evidence="2">Uncharacterized protein</fullName>
    </submittedName>
</protein>
<keyword evidence="3" id="KW-1185">Reference proteome</keyword>
<proteinExistence type="predicted"/>
<keyword evidence="1" id="KW-0472">Membrane</keyword>
<dbReference type="Proteomes" id="UP000887458">
    <property type="component" value="Unassembled WGS sequence"/>
</dbReference>
<comment type="caution">
    <text evidence="2">The sequence shown here is derived from an EMBL/GenBank/DDBJ whole genome shotgun (WGS) entry which is preliminary data.</text>
</comment>
<evidence type="ECO:0000313" key="2">
    <source>
        <dbReference type="EMBL" id="KAH9413984.1"/>
    </source>
</evidence>
<sequence>MDDDDDVEDAIVVDFVDDNDDWLELFEGDSTKWLLLLLRNICDLFDDITVLVVDVFAVVAVVVESFVGFDRPNSRIISDKSLSASFDNTVINCEAIRVTSVDPRIITIRSPCPFCFSTSICAPDISRIVLILQPARPITRLIAFAGTNTFFDFLRSTTSFQPSSRFISFIIHILLMDFIIQNDLVDIIVDSPLVVVVELSSTTTTSSSSSILKSSINSDDFKAIKQDILRLSCESTSHFALINNCTQS</sequence>
<dbReference type="EMBL" id="NJHN03000115">
    <property type="protein sequence ID" value="KAH9413984.1"/>
    <property type="molecule type" value="Genomic_DNA"/>
</dbReference>